<dbReference type="EMBL" id="CP060096">
    <property type="protein sequence ID" value="QSZ27672.1"/>
    <property type="molecule type" value="Genomic_DNA"/>
</dbReference>
<feature type="chain" id="PRO_5037501724" evidence="1">
    <location>
        <begin position="29"/>
        <end position="277"/>
    </location>
</feature>
<dbReference type="KEGG" id="aaut:ACETAC_01850"/>
<name>A0A975GB06_9THEO</name>
<keyword evidence="3" id="KW-1185">Reference proteome</keyword>
<evidence type="ECO:0000256" key="1">
    <source>
        <dbReference type="SAM" id="SignalP"/>
    </source>
</evidence>
<feature type="signal peptide" evidence="1">
    <location>
        <begin position="1"/>
        <end position="28"/>
    </location>
</feature>
<accession>A0A975GB06</accession>
<organism evidence="2 3">
    <name type="scientific">Aceticella autotrophica</name>
    <dbReference type="NCBI Taxonomy" id="2755338"/>
    <lineage>
        <taxon>Bacteria</taxon>
        <taxon>Bacillati</taxon>
        <taxon>Bacillota</taxon>
        <taxon>Clostridia</taxon>
        <taxon>Thermoanaerobacterales</taxon>
        <taxon>Thermoanaerobacteraceae</taxon>
        <taxon>Aceticella</taxon>
    </lineage>
</organism>
<dbReference type="Proteomes" id="UP000671913">
    <property type="component" value="Chromosome"/>
</dbReference>
<gene>
    <name evidence="2" type="ORF">ACETAC_01850</name>
</gene>
<keyword evidence="1" id="KW-0732">Signal</keyword>
<protein>
    <submittedName>
        <fullName evidence="2">Uncharacterized protein</fullName>
    </submittedName>
</protein>
<proteinExistence type="predicted"/>
<sequence length="277" mass="31280">MINKRKIRIFTTLLIFCLLFTNFSFVIADNKQELTKSQKEMVNKQINNAIEFYKTIKYLEKYVKRNSDGTFEIKGNSENMNPQIKPIYLESIKANMKEINKLIKQGILTTDNKLRVYANDKYIRKGNIESKKDNYIDYDIFFKNVIEENNNLNELSINLGKKTLNMGFNNNKAYADSYSPPVGLYYYWWGCELALNEHATQVLINGLNTGAAGAAVVAACAAAGIITSPAAIPAGLVSAILWFDNAYIALVDSIGGNKGVYFVSYLYVTSPLVWHRA</sequence>
<evidence type="ECO:0000313" key="3">
    <source>
        <dbReference type="Proteomes" id="UP000671913"/>
    </source>
</evidence>
<dbReference type="AlphaFoldDB" id="A0A975GB06"/>
<evidence type="ECO:0000313" key="2">
    <source>
        <dbReference type="EMBL" id="QSZ27672.1"/>
    </source>
</evidence>
<reference evidence="2" key="1">
    <citation type="submission" date="2020-08" db="EMBL/GenBank/DDBJ databases">
        <title>Genomic insights into the carbon and energy metabolism of the first obligate autotrophic acetogenic bacterium Aceticella autotrophica gen. nov., sp. nov.</title>
        <authorList>
            <person name="Toshchakov S.V."/>
            <person name="Elcheninov A.G."/>
            <person name="Kublanov I.V."/>
            <person name="Frolov E.N."/>
            <person name="Lebedinsky A.V."/>
        </authorList>
    </citation>
    <scope>NUCLEOTIDE SEQUENCE</scope>
    <source>
        <strain evidence="2">3443-3Ac</strain>
    </source>
</reference>
<dbReference type="RefSeq" id="WP_284680380.1">
    <property type="nucleotide sequence ID" value="NZ_CP060096.1"/>
</dbReference>